<dbReference type="Ensembl" id="ENSFCTT00005035001.1">
    <property type="protein sequence ID" value="ENSFCTP00005023938.1"/>
    <property type="gene ID" value="ENSFCTG00005012346.1"/>
</dbReference>
<keyword evidence="4 12" id="KW-0336">GPI-anchor</keyword>
<evidence type="ECO:0000256" key="5">
    <source>
        <dbReference type="ARBA" id="ARBA00022729"/>
    </source>
</evidence>
<comment type="similarity">
    <text evidence="2 11">Belongs to the glypican family.</text>
</comment>
<comment type="function">
    <text evidence="12">Cell surface proteoglycan.</text>
</comment>
<evidence type="ECO:0000256" key="2">
    <source>
        <dbReference type="ARBA" id="ARBA00010260"/>
    </source>
</evidence>
<dbReference type="Pfam" id="PF01153">
    <property type="entry name" value="Glypican"/>
    <property type="match status" value="1"/>
</dbReference>
<dbReference type="Proteomes" id="UP000823872">
    <property type="component" value="Chromosome A1"/>
</dbReference>
<dbReference type="GeneTree" id="ENSGT01050000244955"/>
<dbReference type="InterPro" id="IPR019803">
    <property type="entry name" value="Glypican_CS"/>
</dbReference>
<keyword evidence="5" id="KW-0732">Signal</keyword>
<evidence type="ECO:0000256" key="10">
    <source>
        <dbReference type="ARBA" id="ARBA00023288"/>
    </source>
</evidence>
<keyword evidence="9 12" id="KW-0357">Heparan sulfate</keyword>
<evidence type="ECO:0008006" key="16">
    <source>
        <dbReference type="Google" id="ProtNLM"/>
    </source>
</evidence>
<keyword evidence="3" id="KW-1003">Cell membrane</keyword>
<evidence type="ECO:0000256" key="4">
    <source>
        <dbReference type="ARBA" id="ARBA00022622"/>
    </source>
</evidence>
<sequence>MLAGFVGFRRFPQWCSANSLPPDRETWRRSARELVSQPPSSSGESQVPPGEAGVPEQPRNLCRQIAPFENRDRRAFSSACNARRAGTVGSTTWEGATRTLMMDAQTWRAGCCCLLLLALVGSTRSEGVQSCEEVRKLFQWRLVGAVKGLPDSPRAGPDLQVCISKKPTCCTRKMEERYQTAARQDMQEVLQSSSSTLKFLISRNAAAFQETLENLIRQAENYTSIFFCNSYRNMALEATASVQEFFSDVGLYLFGADVHPEEFVNRFFDGLFPLVYNHLISPGVTDSSLEYSECIRMARRDVSPFGNIPQRVMGQMGRSLLPSRTFLQALNLGIEVINTTDHLHFSRECSRAVLRMQYCPHCQGLTLSKPCMGYCLNVMRGCLAHMAELNPHWHAYIRSLGELSDAMHGTYDIEHVLLNFHLLVNDAVMQAHLDAQKLSEQINKICGRPIRTPTQSPRCSFEGSKEKHGMKISPRNGEETLANRRKEFINSLRLYRTFYGGLADELCVNELAAADGLPCWDGEHIVKSYTQRVVGNGIKAQSGNPEVKVRGTDPVINQIIDKLKHVIQSRCHCLSLINCWQHFQFHYPVGSHLTNPSGLIQPSKPGMLRSPGDNHEAMQIGADINVCIPCLFLSSSRKNTKWAPLLWGQFIHLHMDSPYALTVTCRQHFFILDFCFIFSFWTRYSLSCPNAVFPQLFISLQLQACLRLLPPAKLLNHLGYDIFFQDYVLGPLSSQSIWHFWITFSSLWPPRWIENFTCLHWCLRRMSVATIEFSHSLQCQCVGRVYVYPGFCLVSSAWLRVGT</sequence>
<comment type="subcellular location">
    <subcellularLocation>
        <location evidence="1">Cell membrane</location>
        <topology evidence="1">Lipid-anchor</topology>
        <topology evidence="1">GPI-anchor</topology>
        <orientation evidence="1">Extracellular side</orientation>
    </subcellularLocation>
</comment>
<gene>
    <name evidence="14" type="primary">PLCD3</name>
</gene>
<accession>A0ABI7XN13</accession>
<evidence type="ECO:0000256" key="9">
    <source>
        <dbReference type="ARBA" id="ARBA00023207"/>
    </source>
</evidence>
<protein>
    <recommendedName>
        <fullName evidence="16">Glypican 5</fullName>
    </recommendedName>
</protein>
<keyword evidence="8" id="KW-0325">Glycoprotein</keyword>
<dbReference type="PANTHER" id="PTHR10822">
    <property type="entry name" value="GLYPICAN"/>
    <property type="match status" value="1"/>
</dbReference>
<reference evidence="14" key="3">
    <citation type="submission" date="2025-09" db="UniProtKB">
        <authorList>
            <consortium name="Ensembl"/>
        </authorList>
    </citation>
    <scope>IDENTIFICATION</scope>
    <source>
        <strain evidence="14">breed Abyssinian</strain>
    </source>
</reference>
<evidence type="ECO:0000256" key="7">
    <source>
        <dbReference type="ARBA" id="ARBA00023136"/>
    </source>
</evidence>
<evidence type="ECO:0000256" key="11">
    <source>
        <dbReference type="RuleBase" id="RU003518"/>
    </source>
</evidence>
<evidence type="ECO:0000256" key="1">
    <source>
        <dbReference type="ARBA" id="ARBA00004471"/>
    </source>
</evidence>
<dbReference type="PANTHER" id="PTHR10822:SF12">
    <property type="entry name" value="GLYPICAN-5"/>
    <property type="match status" value="1"/>
</dbReference>
<reference evidence="14 15" key="1">
    <citation type="submission" date="2021-02" db="EMBL/GenBank/DDBJ databases">
        <title>Safari Cat Assemblies.</title>
        <authorList>
            <person name="Bredemeyer K.R."/>
            <person name="Murphy W.J."/>
        </authorList>
    </citation>
    <scope>NUCLEOTIDE SEQUENCE [LARGE SCALE GENOMIC DNA]</scope>
</reference>
<dbReference type="InterPro" id="IPR001863">
    <property type="entry name" value="Glypican"/>
</dbReference>
<feature type="region of interest" description="Disordered" evidence="13">
    <location>
        <begin position="21"/>
        <end position="59"/>
    </location>
</feature>
<evidence type="ECO:0000313" key="15">
    <source>
        <dbReference type="Proteomes" id="UP000823872"/>
    </source>
</evidence>
<proteinExistence type="inferred from homology"/>
<evidence type="ECO:0000256" key="8">
    <source>
        <dbReference type="ARBA" id="ARBA00023180"/>
    </source>
</evidence>
<feature type="region of interest" description="Disordered" evidence="13">
    <location>
        <begin position="454"/>
        <end position="474"/>
    </location>
</feature>
<evidence type="ECO:0000313" key="14">
    <source>
        <dbReference type="Ensembl" id="ENSFCTP00005023938.1"/>
    </source>
</evidence>
<keyword evidence="7 12" id="KW-0472">Membrane</keyword>
<name>A0ABI7XN13_FELCA</name>
<keyword evidence="15" id="KW-1185">Reference proteome</keyword>
<keyword evidence="10 12" id="KW-0449">Lipoprotein</keyword>
<keyword evidence="6 12" id="KW-0654">Proteoglycan</keyword>
<reference evidence="14" key="2">
    <citation type="submission" date="2025-08" db="UniProtKB">
        <authorList>
            <consortium name="Ensembl"/>
        </authorList>
    </citation>
    <scope>IDENTIFICATION</scope>
    <source>
        <strain evidence="14">breed Abyssinian</strain>
    </source>
</reference>
<evidence type="ECO:0000256" key="3">
    <source>
        <dbReference type="ARBA" id="ARBA00022475"/>
    </source>
</evidence>
<evidence type="ECO:0000256" key="13">
    <source>
        <dbReference type="SAM" id="MobiDB-lite"/>
    </source>
</evidence>
<feature type="compositionally biased region" description="Basic and acidic residues" evidence="13">
    <location>
        <begin position="22"/>
        <end position="32"/>
    </location>
</feature>
<dbReference type="PROSITE" id="PS01207">
    <property type="entry name" value="GLYPICAN"/>
    <property type="match status" value="1"/>
</dbReference>
<evidence type="ECO:0000256" key="12">
    <source>
        <dbReference type="RuleBase" id="RU003519"/>
    </source>
</evidence>
<organism evidence="14 15">
    <name type="scientific">Felis catus</name>
    <name type="common">Cat</name>
    <name type="synonym">Felis silvestris catus</name>
    <dbReference type="NCBI Taxonomy" id="9685"/>
    <lineage>
        <taxon>Eukaryota</taxon>
        <taxon>Metazoa</taxon>
        <taxon>Chordata</taxon>
        <taxon>Craniata</taxon>
        <taxon>Vertebrata</taxon>
        <taxon>Euteleostomi</taxon>
        <taxon>Mammalia</taxon>
        <taxon>Eutheria</taxon>
        <taxon>Laurasiatheria</taxon>
        <taxon>Carnivora</taxon>
        <taxon>Feliformia</taxon>
        <taxon>Felidae</taxon>
        <taxon>Felinae</taxon>
        <taxon>Felis</taxon>
    </lineage>
</organism>
<evidence type="ECO:0000256" key="6">
    <source>
        <dbReference type="ARBA" id="ARBA00022974"/>
    </source>
</evidence>